<dbReference type="STRING" id="1406858.GCA_000710895_02544"/>
<dbReference type="RefSeq" id="WP_051037593.1">
    <property type="nucleotide sequence ID" value="NZ_UGRY01000002.1"/>
</dbReference>
<feature type="transmembrane region" description="Helical" evidence="1">
    <location>
        <begin position="99"/>
        <end position="119"/>
    </location>
</feature>
<dbReference type="Pfam" id="PF14248">
    <property type="entry name" value="DUF4345"/>
    <property type="match status" value="1"/>
</dbReference>
<keyword evidence="1" id="KW-1133">Transmembrane helix</keyword>
<name>A0A378YNV7_9NOCA</name>
<dbReference type="AlphaFoldDB" id="A0A378YNV7"/>
<reference evidence="2 3" key="1">
    <citation type="submission" date="2018-06" db="EMBL/GenBank/DDBJ databases">
        <authorList>
            <consortium name="Pathogen Informatics"/>
            <person name="Doyle S."/>
        </authorList>
    </citation>
    <scope>NUCLEOTIDE SEQUENCE [LARGE SCALE GENOMIC DNA]</scope>
    <source>
        <strain evidence="2 3">NCTC1934</strain>
    </source>
</reference>
<feature type="transmembrane region" description="Helical" evidence="1">
    <location>
        <begin position="46"/>
        <end position="63"/>
    </location>
</feature>
<dbReference type="EMBL" id="UGRY01000002">
    <property type="protein sequence ID" value="SUA78856.1"/>
    <property type="molecule type" value="Genomic_DNA"/>
</dbReference>
<keyword evidence="1" id="KW-0472">Membrane</keyword>
<accession>A0A378YNV7</accession>
<evidence type="ECO:0000256" key="1">
    <source>
        <dbReference type="SAM" id="Phobius"/>
    </source>
</evidence>
<evidence type="ECO:0000313" key="3">
    <source>
        <dbReference type="Proteomes" id="UP000255467"/>
    </source>
</evidence>
<evidence type="ECO:0008006" key="4">
    <source>
        <dbReference type="Google" id="ProtNLM"/>
    </source>
</evidence>
<feature type="transmembrane region" description="Helical" evidence="1">
    <location>
        <begin position="75"/>
        <end position="93"/>
    </location>
</feature>
<dbReference type="Proteomes" id="UP000255467">
    <property type="component" value="Unassembled WGS sequence"/>
</dbReference>
<proteinExistence type="predicted"/>
<dbReference type="OrthoDB" id="3829850at2"/>
<evidence type="ECO:0000313" key="2">
    <source>
        <dbReference type="EMBL" id="SUA78856.1"/>
    </source>
</evidence>
<sequence>MDRTLRGLVWAMGVACVAIGIFHFALGIHSVPGEGGAGATVDSRERFYGAIFFGYGLVWIWTARRSPVPASAVRWLAVVFLLGGVGRLLSMALVGQPHWFQIALTVIELALPAVFFWLADADEKRIARPVGSRPEPTANVWRPLGHD</sequence>
<gene>
    <name evidence="2" type="ORF">NCTC1934_03543</name>
</gene>
<organism evidence="2 3">
    <name type="scientific">Nocardia otitidiscaviarum</name>
    <dbReference type="NCBI Taxonomy" id="1823"/>
    <lineage>
        <taxon>Bacteria</taxon>
        <taxon>Bacillati</taxon>
        <taxon>Actinomycetota</taxon>
        <taxon>Actinomycetes</taxon>
        <taxon>Mycobacteriales</taxon>
        <taxon>Nocardiaceae</taxon>
        <taxon>Nocardia</taxon>
    </lineage>
</organism>
<keyword evidence="1" id="KW-0812">Transmembrane</keyword>
<protein>
    <recommendedName>
        <fullName evidence="4">DUF4345 domain-containing protein</fullName>
    </recommendedName>
</protein>
<feature type="transmembrane region" description="Helical" evidence="1">
    <location>
        <begin position="7"/>
        <end position="26"/>
    </location>
</feature>
<dbReference type="InterPro" id="IPR025597">
    <property type="entry name" value="DUF4345"/>
</dbReference>
<keyword evidence="3" id="KW-1185">Reference proteome</keyword>